<comment type="caution">
    <text evidence="1">The sequence shown here is derived from an EMBL/GenBank/DDBJ whole genome shotgun (WGS) entry which is preliminary data.</text>
</comment>
<protein>
    <submittedName>
        <fullName evidence="1">Uncharacterized protein</fullName>
    </submittedName>
</protein>
<keyword evidence="2" id="KW-1185">Reference proteome</keyword>
<dbReference type="AlphaFoldDB" id="A0A9D4IKU9"/>
<reference evidence="1" key="2">
    <citation type="submission" date="2020-11" db="EMBL/GenBank/DDBJ databases">
        <authorList>
            <person name="McCartney M.A."/>
            <person name="Auch B."/>
            <person name="Kono T."/>
            <person name="Mallez S."/>
            <person name="Becker A."/>
            <person name="Gohl D.M."/>
            <person name="Silverstein K.A.T."/>
            <person name="Koren S."/>
            <person name="Bechman K.B."/>
            <person name="Herman A."/>
            <person name="Abrahante J.E."/>
            <person name="Garbe J."/>
        </authorList>
    </citation>
    <scope>NUCLEOTIDE SEQUENCE</scope>
    <source>
        <strain evidence="1">Duluth1</strain>
        <tissue evidence="1">Whole animal</tissue>
    </source>
</reference>
<dbReference type="EMBL" id="JAIWYP010000009">
    <property type="protein sequence ID" value="KAH3775278.1"/>
    <property type="molecule type" value="Genomic_DNA"/>
</dbReference>
<sequence>MKLYGKLHYQEVPWSTVLYRESCMVTCPNQASCTLAQIFVVMAAQLLNCPN</sequence>
<name>A0A9D4IKU9_DREPO</name>
<evidence type="ECO:0000313" key="1">
    <source>
        <dbReference type="EMBL" id="KAH3775278.1"/>
    </source>
</evidence>
<reference evidence="1" key="1">
    <citation type="journal article" date="2019" name="bioRxiv">
        <title>The Genome of the Zebra Mussel, Dreissena polymorpha: A Resource for Invasive Species Research.</title>
        <authorList>
            <person name="McCartney M.A."/>
            <person name="Auch B."/>
            <person name="Kono T."/>
            <person name="Mallez S."/>
            <person name="Zhang Y."/>
            <person name="Obille A."/>
            <person name="Becker A."/>
            <person name="Abrahante J.E."/>
            <person name="Garbe J."/>
            <person name="Badalamenti J.P."/>
            <person name="Herman A."/>
            <person name="Mangelson H."/>
            <person name="Liachko I."/>
            <person name="Sullivan S."/>
            <person name="Sone E.D."/>
            <person name="Koren S."/>
            <person name="Silverstein K.A.T."/>
            <person name="Beckman K.B."/>
            <person name="Gohl D.M."/>
        </authorList>
    </citation>
    <scope>NUCLEOTIDE SEQUENCE</scope>
    <source>
        <strain evidence="1">Duluth1</strain>
        <tissue evidence="1">Whole animal</tissue>
    </source>
</reference>
<accession>A0A9D4IKU9</accession>
<gene>
    <name evidence="1" type="ORF">DPMN_176679</name>
</gene>
<proteinExistence type="predicted"/>
<evidence type="ECO:0000313" key="2">
    <source>
        <dbReference type="Proteomes" id="UP000828390"/>
    </source>
</evidence>
<dbReference type="Proteomes" id="UP000828390">
    <property type="component" value="Unassembled WGS sequence"/>
</dbReference>
<organism evidence="1 2">
    <name type="scientific">Dreissena polymorpha</name>
    <name type="common">Zebra mussel</name>
    <name type="synonym">Mytilus polymorpha</name>
    <dbReference type="NCBI Taxonomy" id="45954"/>
    <lineage>
        <taxon>Eukaryota</taxon>
        <taxon>Metazoa</taxon>
        <taxon>Spiralia</taxon>
        <taxon>Lophotrochozoa</taxon>
        <taxon>Mollusca</taxon>
        <taxon>Bivalvia</taxon>
        <taxon>Autobranchia</taxon>
        <taxon>Heteroconchia</taxon>
        <taxon>Euheterodonta</taxon>
        <taxon>Imparidentia</taxon>
        <taxon>Neoheterodontei</taxon>
        <taxon>Myida</taxon>
        <taxon>Dreissenoidea</taxon>
        <taxon>Dreissenidae</taxon>
        <taxon>Dreissena</taxon>
    </lineage>
</organism>